<dbReference type="EMBL" id="JDVG02000184">
    <property type="protein sequence ID" value="KFB73676.1"/>
    <property type="molecule type" value="Genomic_DNA"/>
</dbReference>
<evidence type="ECO:0000313" key="2">
    <source>
        <dbReference type="Proteomes" id="UP000020077"/>
    </source>
</evidence>
<reference evidence="1 2" key="1">
    <citation type="submission" date="2014-02" db="EMBL/GenBank/DDBJ databases">
        <title>Expanding our view of genomic diversity in Candidatus Accumulibacter clades.</title>
        <authorList>
            <person name="Skennerton C.T."/>
            <person name="Barr J.J."/>
            <person name="Slater F.R."/>
            <person name="Bond P.L."/>
            <person name="Tyson G.W."/>
        </authorList>
    </citation>
    <scope>NUCLEOTIDE SEQUENCE [LARGE SCALE GENOMIC DNA]</scope>
    <source>
        <strain evidence="2">BA-91</strain>
    </source>
</reference>
<organism evidence="1 2">
    <name type="scientific">Candidatus Accumulibacter phosphatis</name>
    <dbReference type="NCBI Taxonomy" id="327160"/>
    <lineage>
        <taxon>Bacteria</taxon>
        <taxon>Pseudomonadati</taxon>
        <taxon>Pseudomonadota</taxon>
        <taxon>Betaproteobacteria</taxon>
        <taxon>Candidatus Accumulibacter</taxon>
    </lineage>
</organism>
<gene>
    <name evidence="1" type="ORF">AW09_001066</name>
</gene>
<protein>
    <submittedName>
        <fullName evidence="1">Uncharacterized protein</fullName>
    </submittedName>
</protein>
<accession>A0A080LY74</accession>
<name>A0A080LY74_9PROT</name>
<evidence type="ECO:0000313" key="1">
    <source>
        <dbReference type="EMBL" id="KFB73676.1"/>
    </source>
</evidence>
<dbReference type="AlphaFoldDB" id="A0A080LY74"/>
<proteinExistence type="predicted"/>
<dbReference type="Proteomes" id="UP000020077">
    <property type="component" value="Unassembled WGS sequence"/>
</dbReference>
<sequence length="87" mass="9974">MSLTIHEFERQLQPLLTGWCVEQQAQEWRLERPERSVDISCRLLPALRLGALQLPRLVVSIAFTGGNADQEADFIDDFLRYFQRGGG</sequence>
<comment type="caution">
    <text evidence="1">The sequence shown here is derived from an EMBL/GenBank/DDBJ whole genome shotgun (WGS) entry which is preliminary data.</text>
</comment>